<evidence type="ECO:0000313" key="3">
    <source>
        <dbReference type="Proteomes" id="UP001565243"/>
    </source>
</evidence>
<reference evidence="2 3" key="1">
    <citation type="submission" date="2024-07" db="EMBL/GenBank/DDBJ databases">
        <authorList>
            <person name="Hebao G."/>
        </authorList>
    </citation>
    <scope>NUCLEOTIDE SEQUENCE [LARGE SCALE GENOMIC DNA]</scope>
    <source>
        <strain evidence="2 3">ACCC 02193</strain>
    </source>
</reference>
<accession>A0ABV4E737</accession>
<dbReference type="Proteomes" id="UP001565243">
    <property type="component" value="Unassembled WGS sequence"/>
</dbReference>
<proteinExistence type="predicted"/>
<dbReference type="RefSeq" id="WP_369895446.1">
    <property type="nucleotide sequence ID" value="NZ_JBGFFX010000005.1"/>
</dbReference>
<sequence>MAKNYKNVGTLVRVFFGQDYDLFGETIEEILDSYLETENPKTAMKVYQETDDLLSLNDGALTEAFGAISQGEFCPGPWGETIRSFLEKVKSHFDSKLQLS</sequence>
<dbReference type="InterPro" id="IPR041129">
    <property type="entry name" value="CdiI_2"/>
</dbReference>
<gene>
    <name evidence="2" type="ORF">AB6T85_09915</name>
</gene>
<evidence type="ECO:0000259" key="1">
    <source>
        <dbReference type="Pfam" id="PF18593"/>
    </source>
</evidence>
<protein>
    <submittedName>
        <fullName evidence="2">Contact-dependent growth inhibition system immunity protein</fullName>
    </submittedName>
</protein>
<dbReference type="Pfam" id="PF18593">
    <property type="entry name" value="CdiI_2"/>
    <property type="match status" value="1"/>
</dbReference>
<dbReference type="EMBL" id="JBGFFX010000005">
    <property type="protein sequence ID" value="MEY8770738.1"/>
    <property type="molecule type" value="Genomic_DNA"/>
</dbReference>
<name>A0ABV4E737_9GAMM</name>
<keyword evidence="3" id="KW-1185">Reference proteome</keyword>
<feature type="domain" description="CdiI immunity protein" evidence="1">
    <location>
        <begin position="4"/>
        <end position="91"/>
    </location>
</feature>
<evidence type="ECO:0000313" key="2">
    <source>
        <dbReference type="EMBL" id="MEY8770738.1"/>
    </source>
</evidence>
<comment type="caution">
    <text evidence="2">The sequence shown here is derived from an EMBL/GenBank/DDBJ whole genome shotgun (WGS) entry which is preliminary data.</text>
</comment>
<organism evidence="2 3">
    <name type="scientific">Erwinia aeris</name>
    <dbReference type="NCBI Taxonomy" id="3239803"/>
    <lineage>
        <taxon>Bacteria</taxon>
        <taxon>Pseudomonadati</taxon>
        <taxon>Pseudomonadota</taxon>
        <taxon>Gammaproteobacteria</taxon>
        <taxon>Enterobacterales</taxon>
        <taxon>Erwiniaceae</taxon>
        <taxon>Erwinia</taxon>
    </lineage>
</organism>